<dbReference type="Gene3D" id="3.80.10.10">
    <property type="entry name" value="Ribonuclease Inhibitor"/>
    <property type="match status" value="1"/>
</dbReference>
<organism evidence="1 2">
    <name type="scientific">Olea europaea subsp. europaea</name>
    <dbReference type="NCBI Taxonomy" id="158383"/>
    <lineage>
        <taxon>Eukaryota</taxon>
        <taxon>Viridiplantae</taxon>
        <taxon>Streptophyta</taxon>
        <taxon>Embryophyta</taxon>
        <taxon>Tracheophyta</taxon>
        <taxon>Spermatophyta</taxon>
        <taxon>Magnoliopsida</taxon>
        <taxon>eudicotyledons</taxon>
        <taxon>Gunneridae</taxon>
        <taxon>Pentapetalae</taxon>
        <taxon>asterids</taxon>
        <taxon>lamiids</taxon>
        <taxon>Lamiales</taxon>
        <taxon>Oleaceae</taxon>
        <taxon>Oleeae</taxon>
        <taxon>Olea</taxon>
    </lineage>
</organism>
<dbReference type="Proteomes" id="UP000594638">
    <property type="component" value="Unassembled WGS sequence"/>
</dbReference>
<dbReference type="PANTHER" id="PTHR15140">
    <property type="entry name" value="TUBULIN-SPECIFIC CHAPERONE E"/>
    <property type="match status" value="1"/>
</dbReference>
<keyword evidence="2" id="KW-1185">Reference proteome</keyword>
<dbReference type="OrthoDB" id="1357022at2759"/>
<dbReference type="SUPFAM" id="SSF52058">
    <property type="entry name" value="L domain-like"/>
    <property type="match status" value="1"/>
</dbReference>
<evidence type="ECO:0000313" key="2">
    <source>
        <dbReference type="Proteomes" id="UP000594638"/>
    </source>
</evidence>
<dbReference type="AlphaFoldDB" id="A0A8S0RRE3"/>
<gene>
    <name evidence="1" type="ORF">OLEA9_A014041</name>
</gene>
<reference evidence="1 2" key="1">
    <citation type="submission" date="2019-12" db="EMBL/GenBank/DDBJ databases">
        <authorList>
            <person name="Alioto T."/>
            <person name="Alioto T."/>
            <person name="Gomez Garrido J."/>
        </authorList>
    </citation>
    <scope>NUCLEOTIDE SEQUENCE [LARGE SCALE GENOMIC DNA]</scope>
</reference>
<sequence length="225" mass="26380">MPDLRYLDIDSLELSLNSHQNPEFVCVNFLDSIPTYLLKMPKLRHLHVGSSRYPRRFRRKYYSPDISRISSLQTLRYVYIGDSKSEELLRSLSNLRKLKCTSPHNICPNLSSLTHLESLIMALKSDFEGDYSVINFPTNIKKLTLSKFALPSKNKSLIGTLPNLEILKLDEAFEGQIWNTKEDEFQKLKFLQLKWSDLEQWNSSHDHFPILERLLLFDCEKLEMI</sequence>
<evidence type="ECO:0000313" key="1">
    <source>
        <dbReference type="EMBL" id="CAA2981874.1"/>
    </source>
</evidence>
<dbReference type="PANTHER" id="PTHR15140:SF37">
    <property type="entry name" value="UBIQUITIN-LIKE DOMAIN-CONTAINING PROTEIN"/>
    <property type="match status" value="1"/>
</dbReference>
<dbReference type="EMBL" id="CACTIH010003682">
    <property type="protein sequence ID" value="CAA2981874.1"/>
    <property type="molecule type" value="Genomic_DNA"/>
</dbReference>
<comment type="caution">
    <text evidence="1">The sequence shown here is derived from an EMBL/GenBank/DDBJ whole genome shotgun (WGS) entry which is preliminary data.</text>
</comment>
<evidence type="ECO:0008006" key="3">
    <source>
        <dbReference type="Google" id="ProtNLM"/>
    </source>
</evidence>
<name>A0A8S0RRE3_OLEEU</name>
<proteinExistence type="predicted"/>
<dbReference type="InterPro" id="IPR032675">
    <property type="entry name" value="LRR_dom_sf"/>
</dbReference>
<protein>
    <recommendedName>
        <fullName evidence="3">Disease resistance protein</fullName>
    </recommendedName>
</protein>
<dbReference type="Gramene" id="OE9A014041T1">
    <property type="protein sequence ID" value="OE9A014041C1"/>
    <property type="gene ID" value="OE9A014041"/>
</dbReference>
<accession>A0A8S0RRE3</accession>